<evidence type="ECO:0000313" key="9">
    <source>
        <dbReference type="Proteomes" id="UP000529417"/>
    </source>
</evidence>
<dbReference type="Gene3D" id="3.40.50.970">
    <property type="match status" value="2"/>
</dbReference>
<dbReference type="Gene3D" id="3.40.50.1220">
    <property type="entry name" value="TPP-binding domain"/>
    <property type="match status" value="1"/>
</dbReference>
<comment type="similarity">
    <text evidence="2 4">Belongs to the TPP enzyme family.</text>
</comment>
<dbReference type="GO" id="GO:0009099">
    <property type="term" value="P:L-valine biosynthetic process"/>
    <property type="evidence" value="ECO:0007669"/>
    <property type="project" value="TreeGrafter"/>
</dbReference>
<reference evidence="8 9" key="1">
    <citation type="journal article" date="2000" name="Arch. Microbiol.">
        <title>Rhodobaca bogoriensis gen. nov. and sp. nov., an alkaliphilic purple nonsulfur bacterium from African Rift Valley soda lakes.</title>
        <authorList>
            <person name="Milford A.D."/>
            <person name="Achenbach L.A."/>
            <person name="Jung D.O."/>
            <person name="Madigan M.T."/>
        </authorList>
    </citation>
    <scope>NUCLEOTIDE SEQUENCE [LARGE SCALE GENOMIC DNA]</scope>
    <source>
        <strain evidence="8 9">2376</strain>
    </source>
</reference>
<dbReference type="CDD" id="cd00568">
    <property type="entry name" value="TPP_enzymes"/>
    <property type="match status" value="1"/>
</dbReference>
<feature type="domain" description="Thiamine pyrophosphate enzyme N-terminal TPP-binding" evidence="7">
    <location>
        <begin position="8"/>
        <end position="105"/>
    </location>
</feature>
<dbReference type="GO" id="GO:0030976">
    <property type="term" value="F:thiamine pyrophosphate binding"/>
    <property type="evidence" value="ECO:0007669"/>
    <property type="project" value="InterPro"/>
</dbReference>
<dbReference type="InterPro" id="IPR012001">
    <property type="entry name" value="Thiamin_PyroP_enz_TPP-bd_dom"/>
</dbReference>
<dbReference type="PANTHER" id="PTHR18968:SF166">
    <property type="entry name" value="2-HYDROXYACYL-COA LYASE 2"/>
    <property type="match status" value="1"/>
</dbReference>
<dbReference type="SUPFAM" id="SSF52467">
    <property type="entry name" value="DHS-like NAD/FAD-binding domain"/>
    <property type="match status" value="1"/>
</dbReference>
<dbReference type="InterPro" id="IPR029061">
    <property type="entry name" value="THDP-binding"/>
</dbReference>
<dbReference type="GO" id="GO:0000287">
    <property type="term" value="F:magnesium ion binding"/>
    <property type="evidence" value="ECO:0007669"/>
    <property type="project" value="InterPro"/>
</dbReference>
<dbReference type="RefSeq" id="WP_179906067.1">
    <property type="nucleotide sequence ID" value="NZ_JACBXS010000018.1"/>
</dbReference>
<comment type="caution">
    <text evidence="8">The sequence shown here is derived from an EMBL/GenBank/DDBJ whole genome shotgun (WGS) entry which is preliminary data.</text>
</comment>
<organism evidence="8 9">
    <name type="scientific">Rhabdonatronobacter sediminivivens</name>
    <dbReference type="NCBI Taxonomy" id="2743469"/>
    <lineage>
        <taxon>Bacteria</taxon>
        <taxon>Pseudomonadati</taxon>
        <taxon>Pseudomonadota</taxon>
        <taxon>Alphaproteobacteria</taxon>
        <taxon>Rhodobacterales</taxon>
        <taxon>Paracoccaceae</taxon>
        <taxon>Rhabdonatronobacter</taxon>
    </lineage>
</organism>
<name>A0A7Z0I012_9RHOB</name>
<dbReference type="GO" id="GO:0005948">
    <property type="term" value="C:acetolactate synthase complex"/>
    <property type="evidence" value="ECO:0007669"/>
    <property type="project" value="TreeGrafter"/>
</dbReference>
<dbReference type="Pfam" id="PF02775">
    <property type="entry name" value="TPP_enzyme_C"/>
    <property type="match status" value="1"/>
</dbReference>
<evidence type="ECO:0000259" key="6">
    <source>
        <dbReference type="Pfam" id="PF02775"/>
    </source>
</evidence>
<feature type="domain" description="Thiamine pyrophosphate enzyme central" evidence="5">
    <location>
        <begin position="192"/>
        <end position="326"/>
    </location>
</feature>
<dbReference type="GO" id="GO:0009097">
    <property type="term" value="P:isoleucine biosynthetic process"/>
    <property type="evidence" value="ECO:0007669"/>
    <property type="project" value="TreeGrafter"/>
</dbReference>
<keyword evidence="9" id="KW-1185">Reference proteome</keyword>
<protein>
    <submittedName>
        <fullName evidence="8">Thiamine pyrophosphate-binding protein</fullName>
    </submittedName>
</protein>
<dbReference type="Pfam" id="PF00205">
    <property type="entry name" value="TPP_enzyme_M"/>
    <property type="match status" value="1"/>
</dbReference>
<evidence type="ECO:0000259" key="7">
    <source>
        <dbReference type="Pfam" id="PF02776"/>
    </source>
</evidence>
<evidence type="ECO:0000313" key="8">
    <source>
        <dbReference type="EMBL" id="NYS25360.1"/>
    </source>
</evidence>
<evidence type="ECO:0000256" key="1">
    <source>
        <dbReference type="ARBA" id="ARBA00001964"/>
    </source>
</evidence>
<dbReference type="GO" id="GO:0050660">
    <property type="term" value="F:flavin adenine dinucleotide binding"/>
    <property type="evidence" value="ECO:0007669"/>
    <property type="project" value="TreeGrafter"/>
</dbReference>
<dbReference type="InterPro" id="IPR045229">
    <property type="entry name" value="TPP_enz"/>
</dbReference>
<evidence type="ECO:0000259" key="5">
    <source>
        <dbReference type="Pfam" id="PF00205"/>
    </source>
</evidence>
<dbReference type="PANTHER" id="PTHR18968">
    <property type="entry name" value="THIAMINE PYROPHOSPHATE ENZYMES"/>
    <property type="match status" value="1"/>
</dbReference>
<dbReference type="InterPro" id="IPR012000">
    <property type="entry name" value="Thiamin_PyroP_enz_cen_dom"/>
</dbReference>
<comment type="cofactor">
    <cofactor evidence="1">
        <name>thiamine diphosphate</name>
        <dbReference type="ChEBI" id="CHEBI:58937"/>
    </cofactor>
</comment>
<dbReference type="InterPro" id="IPR029035">
    <property type="entry name" value="DHS-like_NAD/FAD-binding_dom"/>
</dbReference>
<dbReference type="EMBL" id="JACBXS010000018">
    <property type="protein sequence ID" value="NYS25360.1"/>
    <property type="molecule type" value="Genomic_DNA"/>
</dbReference>
<proteinExistence type="inferred from homology"/>
<evidence type="ECO:0000256" key="3">
    <source>
        <dbReference type="ARBA" id="ARBA00023052"/>
    </source>
</evidence>
<dbReference type="GO" id="GO:0003984">
    <property type="term" value="F:acetolactate synthase activity"/>
    <property type="evidence" value="ECO:0007669"/>
    <property type="project" value="TreeGrafter"/>
</dbReference>
<accession>A0A7Z0I012</accession>
<dbReference type="CDD" id="cd07035">
    <property type="entry name" value="TPP_PYR_POX_like"/>
    <property type="match status" value="1"/>
</dbReference>
<dbReference type="SUPFAM" id="SSF52518">
    <property type="entry name" value="Thiamin diphosphate-binding fold (THDP-binding)"/>
    <property type="match status" value="2"/>
</dbReference>
<evidence type="ECO:0000256" key="4">
    <source>
        <dbReference type="RuleBase" id="RU362132"/>
    </source>
</evidence>
<gene>
    <name evidence="8" type="ORF">HUK65_10180</name>
</gene>
<evidence type="ECO:0000256" key="2">
    <source>
        <dbReference type="ARBA" id="ARBA00007812"/>
    </source>
</evidence>
<dbReference type="InterPro" id="IPR011766">
    <property type="entry name" value="TPP_enzyme_TPP-bd"/>
</dbReference>
<keyword evidence="3 4" id="KW-0786">Thiamine pyrophosphate</keyword>
<dbReference type="AlphaFoldDB" id="A0A7Z0I012"/>
<dbReference type="Proteomes" id="UP000529417">
    <property type="component" value="Unassembled WGS sequence"/>
</dbReference>
<feature type="domain" description="Thiamine pyrophosphate enzyme TPP-binding" evidence="6">
    <location>
        <begin position="390"/>
        <end position="531"/>
    </location>
</feature>
<dbReference type="Pfam" id="PF02776">
    <property type="entry name" value="TPP_enzyme_N"/>
    <property type="match status" value="1"/>
</dbReference>
<sequence length="551" mass="58734">MTGKLIYETVAAAFHAEGVRTLFSLTGDGNMHWEAALAALPGVRSIHVRHEHAACAMATAWARATDQVGVASVTCGPGLTQIMTALATAAQARIPLVVFAGEDPINAPWYNQRIDQAPLVTATGALYVAARSAKLTDHHVQEAFLLARSRRLPVVLGMPLDLQKQTAPEGSYTPSRAVMPDIGPRYPHPDQVAAAVARIAAARRVLVLGGRGAGAEAARAACIRLADLCDGALSETLPMRGLFHDQPRYIGVAGGFAHEVTREAFARADLVVAVGTSLTRHTSDLNTLFTPDQVIQIDDDPPVIRHGQVPARQHVVADAALALTAITDGLGAQRTGDWDVADYGGRVRSEPADTHPRPDGDSSLLDPRAVAVALSQHTPPTWAHVGAAGHCSYFATHIHGRGPHQFLTIREFGAIGNGLSYAIGQWAADPDRPVMLTEGDGGFLMHVQELETIMRYRMKILVCIFNDGAFGSEIHKLRADGVPDHGAIFGFGDLAAIARGFGLEGHVVTDLAQIPALARAFDDGDGPALWDIRVSDRIMAPTMRRQTSRAP</sequence>